<dbReference type="GO" id="GO:0004252">
    <property type="term" value="F:serine-type endopeptidase activity"/>
    <property type="evidence" value="ECO:0007669"/>
    <property type="project" value="UniProtKB-UniRule"/>
</dbReference>
<evidence type="ECO:0000256" key="1">
    <source>
        <dbReference type="ARBA" id="ARBA00004613"/>
    </source>
</evidence>
<comment type="subcellular location">
    <subcellularLocation>
        <location evidence="1">Secreted</location>
    </subcellularLocation>
</comment>
<keyword evidence="3" id="KW-0964">Secreted</keyword>
<feature type="transmembrane region" description="Helical" evidence="8">
    <location>
        <begin position="528"/>
        <end position="547"/>
    </location>
</feature>
<evidence type="ECO:0000256" key="5">
    <source>
        <dbReference type="ARBA" id="ARBA00022801"/>
    </source>
</evidence>
<dbReference type="Pfam" id="PF00082">
    <property type="entry name" value="Peptidase_S8"/>
    <property type="match status" value="1"/>
</dbReference>
<evidence type="ECO:0000256" key="7">
    <source>
        <dbReference type="PROSITE-ProRule" id="PRU01240"/>
    </source>
</evidence>
<dbReference type="HOGENOM" id="CLU_011263_15_4_3"/>
<feature type="domain" description="DUF5942" evidence="10">
    <location>
        <begin position="398"/>
        <end position="583"/>
    </location>
</feature>
<keyword evidence="5 7" id="KW-0378">Hydrolase</keyword>
<dbReference type="KEGG" id="csn:Cyast_0428"/>
<evidence type="ECO:0000256" key="3">
    <source>
        <dbReference type="ARBA" id="ARBA00022525"/>
    </source>
</evidence>
<dbReference type="InterPro" id="IPR015500">
    <property type="entry name" value="Peptidase_S8_subtilisin-rel"/>
</dbReference>
<evidence type="ECO:0000256" key="4">
    <source>
        <dbReference type="ARBA" id="ARBA00022670"/>
    </source>
</evidence>
<dbReference type="SUPFAM" id="SSF52743">
    <property type="entry name" value="Subtilisin-like"/>
    <property type="match status" value="1"/>
</dbReference>
<reference evidence="12" key="1">
    <citation type="journal article" date="2013" name="Proc. Natl. Acad. Sci. U.S.A.">
        <title>Improving the coverage of the cyanobacterial phylum using diversity-driven genome sequencing.</title>
        <authorList>
            <person name="Shih P.M."/>
            <person name="Wu D."/>
            <person name="Latifi A."/>
            <person name="Axen S.D."/>
            <person name="Fewer D.P."/>
            <person name="Talla E."/>
            <person name="Calteau A."/>
            <person name="Cai F."/>
            <person name="Tandeau de Marsac N."/>
            <person name="Rippka R."/>
            <person name="Herdman M."/>
            <person name="Sivonen K."/>
            <person name="Coursin T."/>
            <person name="Laurent T."/>
            <person name="Goodwin L."/>
            <person name="Nolan M."/>
            <person name="Davenport K.W."/>
            <person name="Han C.S."/>
            <person name="Rubin E.M."/>
            <person name="Eisen J.A."/>
            <person name="Woyke T."/>
            <person name="Gugger M."/>
            <person name="Kerfeld C.A."/>
        </authorList>
    </citation>
    <scope>NUCLEOTIDE SEQUENCE [LARGE SCALE GENOMIC DNA]</scope>
    <source>
        <strain evidence="12">ATCC 29140 / PCC 7202</strain>
    </source>
</reference>
<dbReference type="InterPro" id="IPR045986">
    <property type="entry name" value="DUF5942"/>
</dbReference>
<keyword evidence="8" id="KW-1133">Transmembrane helix</keyword>
<dbReference type="Gene3D" id="3.40.50.200">
    <property type="entry name" value="Peptidase S8/S53 domain"/>
    <property type="match status" value="1"/>
</dbReference>
<dbReference type="InterPro" id="IPR036852">
    <property type="entry name" value="Peptidase_S8/S53_dom_sf"/>
</dbReference>
<evidence type="ECO:0000313" key="12">
    <source>
        <dbReference type="Proteomes" id="UP000010483"/>
    </source>
</evidence>
<evidence type="ECO:0000313" key="11">
    <source>
        <dbReference type="EMBL" id="AFZ46408.1"/>
    </source>
</evidence>
<dbReference type="eggNOG" id="COG1404">
    <property type="taxonomic scope" value="Bacteria"/>
</dbReference>
<feature type="transmembrane region" description="Helical" evidence="8">
    <location>
        <begin position="454"/>
        <end position="476"/>
    </location>
</feature>
<dbReference type="InterPro" id="IPR050131">
    <property type="entry name" value="Peptidase_S8_subtilisin-like"/>
</dbReference>
<dbReference type="Proteomes" id="UP000010483">
    <property type="component" value="Chromosome"/>
</dbReference>
<dbReference type="EMBL" id="CP003940">
    <property type="protein sequence ID" value="AFZ46408.1"/>
    <property type="molecule type" value="Genomic_DNA"/>
</dbReference>
<evidence type="ECO:0000256" key="2">
    <source>
        <dbReference type="ARBA" id="ARBA00011073"/>
    </source>
</evidence>
<keyword evidence="8" id="KW-0812">Transmembrane</keyword>
<feature type="transmembrane region" description="Helical" evidence="8">
    <location>
        <begin position="559"/>
        <end position="578"/>
    </location>
</feature>
<proteinExistence type="inferred from homology"/>
<dbReference type="PATRIC" id="fig|292563.3.peg.445"/>
<evidence type="ECO:0000259" key="10">
    <source>
        <dbReference type="Pfam" id="PF19366"/>
    </source>
</evidence>
<dbReference type="GO" id="GO:0006508">
    <property type="term" value="P:proteolysis"/>
    <property type="evidence" value="ECO:0007669"/>
    <property type="project" value="UniProtKB-KW"/>
</dbReference>
<feature type="domain" description="Peptidase S8/S53" evidence="9">
    <location>
        <begin position="135"/>
        <end position="385"/>
    </location>
</feature>
<dbReference type="PIRSF" id="PIRSF037851">
    <property type="entry name" value="Subtilisin_cyano"/>
    <property type="match status" value="1"/>
</dbReference>
<organism evidence="11 12">
    <name type="scientific">Cyanobacterium stanieri (strain ATCC 29140 / PCC 7202)</name>
    <dbReference type="NCBI Taxonomy" id="292563"/>
    <lineage>
        <taxon>Bacteria</taxon>
        <taxon>Bacillati</taxon>
        <taxon>Cyanobacteriota</taxon>
        <taxon>Cyanophyceae</taxon>
        <taxon>Oscillatoriophycideae</taxon>
        <taxon>Chroococcales</taxon>
        <taxon>Geminocystaceae</taxon>
        <taxon>Cyanobacterium</taxon>
    </lineage>
</organism>
<feature type="active site" description="Charge relay system" evidence="7">
    <location>
        <position position="177"/>
    </location>
</feature>
<evidence type="ECO:0000256" key="6">
    <source>
        <dbReference type="ARBA" id="ARBA00022825"/>
    </source>
</evidence>
<keyword evidence="12" id="KW-1185">Reference proteome</keyword>
<feature type="active site" description="Charge relay system" evidence="7">
    <location>
        <position position="144"/>
    </location>
</feature>
<dbReference type="GO" id="GO:0005576">
    <property type="term" value="C:extracellular region"/>
    <property type="evidence" value="ECO:0007669"/>
    <property type="project" value="UniProtKB-SubCell"/>
</dbReference>
<dbReference type="PANTHER" id="PTHR43806">
    <property type="entry name" value="PEPTIDASE S8"/>
    <property type="match status" value="1"/>
</dbReference>
<dbReference type="InterPro" id="IPR000209">
    <property type="entry name" value="Peptidase_S8/S53_dom"/>
</dbReference>
<dbReference type="Pfam" id="PF19366">
    <property type="entry name" value="DUF5942"/>
    <property type="match status" value="1"/>
</dbReference>
<dbReference type="PROSITE" id="PS51892">
    <property type="entry name" value="SUBTILASE"/>
    <property type="match status" value="1"/>
</dbReference>
<feature type="transmembrane region" description="Helical" evidence="8">
    <location>
        <begin position="496"/>
        <end position="521"/>
    </location>
</feature>
<dbReference type="InterPro" id="IPR034084">
    <property type="entry name" value="Thermitase-like_dom"/>
</dbReference>
<keyword evidence="4 7" id="KW-0645">Protease</keyword>
<dbReference type="AlphaFoldDB" id="K9YJW7"/>
<protein>
    <submittedName>
        <fullName evidence="11">Peptidase S8 and S53 subtilisin kexin sedolisin</fullName>
    </submittedName>
</protein>
<keyword evidence="8" id="KW-0472">Membrane</keyword>
<gene>
    <name evidence="11" type="ordered locus">Cyast_0428</name>
</gene>
<dbReference type="PANTHER" id="PTHR43806:SF11">
    <property type="entry name" value="CEREVISIN-RELATED"/>
    <property type="match status" value="1"/>
</dbReference>
<feature type="transmembrane region" description="Helical" evidence="8">
    <location>
        <begin position="420"/>
        <end position="442"/>
    </location>
</feature>
<dbReference type="InterPro" id="IPR023828">
    <property type="entry name" value="Peptidase_S8_Ser-AS"/>
</dbReference>
<dbReference type="STRING" id="292563.Cyast_0428"/>
<keyword evidence="6 7" id="KW-0720">Serine protease</keyword>
<evidence type="ECO:0000256" key="8">
    <source>
        <dbReference type="SAM" id="Phobius"/>
    </source>
</evidence>
<dbReference type="BioCyc" id="CSTA292563:G1353-432-MONOMER"/>
<evidence type="ECO:0000259" key="9">
    <source>
        <dbReference type="Pfam" id="PF00082"/>
    </source>
</evidence>
<dbReference type="InterPro" id="IPR017295">
    <property type="entry name" value="Pept_S8A_subtilisin_cyanobac-1"/>
</dbReference>
<dbReference type="PRINTS" id="PR00723">
    <property type="entry name" value="SUBTILISIN"/>
</dbReference>
<accession>K9YJW7</accession>
<dbReference type="CDD" id="cd07484">
    <property type="entry name" value="Peptidases_S8_Thermitase_like"/>
    <property type="match status" value="1"/>
</dbReference>
<feature type="active site" description="Charge relay system" evidence="7">
    <location>
        <position position="339"/>
    </location>
</feature>
<sequence>MKKLFLFCAFLVGLWLAVFTFKVFNMGGEYQSIIVNFKDDIAITQLEEGLNKITLKVNQTPTLNSEFSTDKQIYILEGDKETLRKLRRSKLREKIEYIEPNYIYHTLEIPNDPDYGKQWNLRAINVERAWADSKGEGITVAVIDTGVSRVPDLEQTEFVEGYDFVNDRTEALDDVGHGTHVAGTIAQSTNNNYGVAGIAYQAKIMPLKVLGYNGGTVADIAEAIRFAADNGADVINMSLGGGGDSHLMRDAIDYAHKKGVVIIAAAGNENENSASYPARYAKVISVSALDAIGEKAPYSNFGAGIDISAPGGSDKGLIIQETITGSNQQPSFEGYQGTSMASPHVAGVAALIKATGIKDPDEVREILVQSSREIAEDPFNHYGAGQLDAGAAVQLALKGKITVKDFLRWLRDSGYLNPGFWIDGGTIMLLPKLGMVIGSYLLAWFIRNYLVFNFNLASGLVFGSSGLFVLQGLYIFDLPQWPMRLFGSSLPELGNVVMGTNSLNPIFASVLIPFILIVLFLGHQSLKWLAIGSCLGVASCLGISAFYDPHVWGLGSGIVAQGFLLVNALLCFGLAYLASKNDQVLTN</sequence>
<name>K9YJW7_CYASC</name>
<dbReference type="PROSITE" id="PS00138">
    <property type="entry name" value="SUBTILASE_SER"/>
    <property type="match status" value="1"/>
</dbReference>
<comment type="similarity">
    <text evidence="2 7">Belongs to the peptidase S8 family.</text>
</comment>